<evidence type="ECO:0000313" key="2">
    <source>
        <dbReference type="EMBL" id="KAL2471278.1"/>
    </source>
</evidence>
<evidence type="ECO:0000313" key="3">
    <source>
        <dbReference type="Proteomes" id="UP001604336"/>
    </source>
</evidence>
<gene>
    <name evidence="2" type="ORF">Adt_39414</name>
</gene>
<organism evidence="2 3">
    <name type="scientific">Abeliophyllum distichum</name>
    <dbReference type="NCBI Taxonomy" id="126358"/>
    <lineage>
        <taxon>Eukaryota</taxon>
        <taxon>Viridiplantae</taxon>
        <taxon>Streptophyta</taxon>
        <taxon>Embryophyta</taxon>
        <taxon>Tracheophyta</taxon>
        <taxon>Spermatophyta</taxon>
        <taxon>Magnoliopsida</taxon>
        <taxon>eudicotyledons</taxon>
        <taxon>Gunneridae</taxon>
        <taxon>Pentapetalae</taxon>
        <taxon>asterids</taxon>
        <taxon>lamiids</taxon>
        <taxon>Lamiales</taxon>
        <taxon>Oleaceae</taxon>
        <taxon>Forsythieae</taxon>
        <taxon>Abeliophyllum</taxon>
    </lineage>
</organism>
<evidence type="ECO:0000256" key="1">
    <source>
        <dbReference type="SAM" id="MobiDB-lite"/>
    </source>
</evidence>
<reference evidence="3" key="1">
    <citation type="submission" date="2024-07" db="EMBL/GenBank/DDBJ databases">
        <title>Two chromosome-level genome assemblies of Korean endemic species Abeliophyllum distichum and Forsythia ovata (Oleaceae).</title>
        <authorList>
            <person name="Jang H."/>
        </authorList>
    </citation>
    <scope>NUCLEOTIDE SEQUENCE [LARGE SCALE GENOMIC DNA]</scope>
</reference>
<feature type="region of interest" description="Disordered" evidence="1">
    <location>
        <begin position="27"/>
        <end position="104"/>
    </location>
</feature>
<keyword evidence="3" id="KW-1185">Reference proteome</keyword>
<name>A0ABD1Q6Q2_9LAMI</name>
<feature type="compositionally biased region" description="Basic and acidic residues" evidence="1">
    <location>
        <begin position="51"/>
        <end position="63"/>
    </location>
</feature>
<sequence length="197" mass="20773">MQINLTKSKKNYVPTLTPKVVQTKITLKANSPPPAKGVLIQEPSPNPARSTTDKVVEKGKGKVVEPPPKVKSTSTQVPSSSKAAPPGSHLGEKMSSSDSRSSPVKKLRTGIFSSPFLAESYEPGLRVCNLLSREAAALVLPPEIDNGEAIAELFSAETIPTSYAMVEPNGGTLPSQASAEPTSSKVVLEPTARTFPI</sequence>
<comment type="caution">
    <text evidence="2">The sequence shown here is derived from an EMBL/GenBank/DDBJ whole genome shotgun (WGS) entry which is preliminary data.</text>
</comment>
<accession>A0ABD1Q6Q2</accession>
<protein>
    <submittedName>
        <fullName evidence="2">Uncharacterized protein</fullName>
    </submittedName>
</protein>
<proteinExistence type="predicted"/>
<dbReference type="Proteomes" id="UP001604336">
    <property type="component" value="Unassembled WGS sequence"/>
</dbReference>
<feature type="compositionally biased region" description="Polar residues" evidence="1">
    <location>
        <begin position="72"/>
        <end position="82"/>
    </location>
</feature>
<dbReference type="AlphaFoldDB" id="A0ABD1Q6Q2"/>
<dbReference type="EMBL" id="JBFOLK010000012">
    <property type="protein sequence ID" value="KAL2471278.1"/>
    <property type="molecule type" value="Genomic_DNA"/>
</dbReference>